<sequence>MTALATQALAEDALGAALLHIERADLAAARPLLQEAVAGGVSIGSNASLYHGAPALEFVLGRAGRIDSKVQAGVDRVVATRLATARRRRLARHLPTLAEFDLIRGLTGLGALLLTRPGPSPLLEDILIHLVSLACPVETEGRMLPGWWSPDSPTHEVDIVGGHGNNGVAHGIAGPLTLLSMAARRGIRVDGQNSAITTFATWLEQFGSSYWITVDQLTDQPLRVPPLRPSWCYGDLGIARALQLAALAQRDPARGQKAEGIALAALADTERLEQVSDASLCHGWAGILTVTTALAADSATPDRFTTCIQHARQRLAAEINELPKPGFLEGRAGAQLALDGSNTTRWTSALLIH</sequence>
<dbReference type="RefSeq" id="WP_103963439.1">
    <property type="nucleotide sequence ID" value="NZ_FNVT01000026.1"/>
</dbReference>
<dbReference type="GO" id="GO:0046872">
    <property type="term" value="F:metal ion binding"/>
    <property type="evidence" value="ECO:0007669"/>
    <property type="project" value="UniProtKB-KW"/>
</dbReference>
<protein>
    <submittedName>
        <fullName evidence="2">Lanthionine synthetase C-like protein</fullName>
    </submittedName>
</protein>
<evidence type="ECO:0000313" key="2">
    <source>
        <dbReference type="EMBL" id="SEH02397.1"/>
    </source>
</evidence>
<feature type="binding site" evidence="1">
    <location>
        <position position="282"/>
    </location>
    <ligand>
        <name>Zn(2+)</name>
        <dbReference type="ChEBI" id="CHEBI:29105"/>
    </ligand>
</feature>
<reference evidence="2 3" key="1">
    <citation type="submission" date="2016-10" db="EMBL/GenBank/DDBJ databases">
        <authorList>
            <person name="de Groot N.N."/>
        </authorList>
    </citation>
    <scope>NUCLEOTIDE SEQUENCE [LARGE SCALE GENOMIC DNA]</scope>
    <source>
        <strain evidence="2 3">CGMCC 4.7037</strain>
    </source>
</reference>
<gene>
    <name evidence="2" type="ORF">SAMN05444920_12655</name>
</gene>
<organism evidence="2 3">
    <name type="scientific">Nonomuraea solani</name>
    <dbReference type="NCBI Taxonomy" id="1144553"/>
    <lineage>
        <taxon>Bacteria</taxon>
        <taxon>Bacillati</taxon>
        <taxon>Actinomycetota</taxon>
        <taxon>Actinomycetes</taxon>
        <taxon>Streptosporangiales</taxon>
        <taxon>Streptosporangiaceae</taxon>
        <taxon>Nonomuraea</taxon>
    </lineage>
</organism>
<dbReference type="EMBL" id="FNVT01000026">
    <property type="protein sequence ID" value="SEH02397.1"/>
    <property type="molecule type" value="Genomic_DNA"/>
</dbReference>
<dbReference type="SMART" id="SM01260">
    <property type="entry name" value="LANC_like"/>
    <property type="match status" value="1"/>
</dbReference>
<dbReference type="Pfam" id="PF05147">
    <property type="entry name" value="LANC_like"/>
    <property type="match status" value="1"/>
</dbReference>
<dbReference type="PRINTS" id="PR01950">
    <property type="entry name" value="LANCSUPER"/>
</dbReference>
<feature type="binding site" evidence="1">
    <location>
        <position position="281"/>
    </location>
    <ligand>
        <name>Zn(2+)</name>
        <dbReference type="ChEBI" id="CHEBI:29105"/>
    </ligand>
</feature>
<keyword evidence="1" id="KW-0862">Zinc</keyword>
<evidence type="ECO:0000313" key="3">
    <source>
        <dbReference type="Proteomes" id="UP000236732"/>
    </source>
</evidence>
<accession>A0A1H6EX32</accession>
<keyword evidence="3" id="KW-1185">Reference proteome</keyword>
<proteinExistence type="predicted"/>
<keyword evidence="1" id="KW-0479">Metal-binding</keyword>
<dbReference type="PRINTS" id="PR01955">
    <property type="entry name" value="LANCFRANKIA"/>
</dbReference>
<dbReference type="GO" id="GO:0031179">
    <property type="term" value="P:peptide modification"/>
    <property type="evidence" value="ECO:0007669"/>
    <property type="project" value="InterPro"/>
</dbReference>
<dbReference type="OrthoDB" id="1882482at2"/>
<dbReference type="SUPFAM" id="SSF158745">
    <property type="entry name" value="LanC-like"/>
    <property type="match status" value="1"/>
</dbReference>
<evidence type="ECO:0000256" key="1">
    <source>
        <dbReference type="PIRSR" id="PIRSR607822-1"/>
    </source>
</evidence>
<dbReference type="InterPro" id="IPR007822">
    <property type="entry name" value="LANC-like"/>
</dbReference>
<dbReference type="Proteomes" id="UP000236732">
    <property type="component" value="Unassembled WGS sequence"/>
</dbReference>
<feature type="binding site" evidence="1">
    <location>
        <position position="232"/>
    </location>
    <ligand>
        <name>Zn(2+)</name>
        <dbReference type="ChEBI" id="CHEBI:29105"/>
    </ligand>
</feature>
<dbReference type="AlphaFoldDB" id="A0A1H6EX32"/>
<dbReference type="Gene3D" id="1.50.10.20">
    <property type="match status" value="1"/>
</dbReference>
<name>A0A1H6EX32_9ACTN</name>